<evidence type="ECO:0000256" key="1">
    <source>
        <dbReference type="SAM" id="Coils"/>
    </source>
</evidence>
<accession>A0A384ZWX2</accession>
<evidence type="ECO:0000313" key="2">
    <source>
        <dbReference type="EMBL" id="AXG66715.1"/>
    </source>
</evidence>
<dbReference type="Proteomes" id="UP000263742">
    <property type="component" value="Segment"/>
</dbReference>
<proteinExistence type="predicted"/>
<protein>
    <submittedName>
        <fullName evidence="2">Uncharacterized protein</fullName>
    </submittedName>
</protein>
<gene>
    <name evidence="2" type="ORF">JA13_312</name>
</gene>
<feature type="coiled-coil region" evidence="1">
    <location>
        <begin position="48"/>
        <end position="104"/>
    </location>
</feature>
<organism evidence="2 3">
    <name type="scientific">Dickeya phage vB_DsoM_JA13</name>
    <dbReference type="NCBI Taxonomy" id="2283030"/>
    <lineage>
        <taxon>Viruses</taxon>
        <taxon>Duplodnaviria</taxon>
        <taxon>Heunggongvirae</taxon>
        <taxon>Uroviricota</taxon>
        <taxon>Caudoviricetes</taxon>
        <taxon>Salmondvirus</taxon>
        <taxon>Salmondvirus JA11</taxon>
    </lineage>
</organism>
<reference evidence="2 3" key="1">
    <citation type="journal article" date="2018" name="Front. Microbiol.">
        <title>Jumbo Bacteriophages Are Represented Within an Increasing Diversity of Environmental Viruses Infecting the Emerging Phytopathogen, Dickeya solani.</title>
        <authorList>
            <person name="Day A.W."/>
            <person name="Ahn J."/>
            <person name="Salmond G.P.C."/>
        </authorList>
    </citation>
    <scope>NUCLEOTIDE SEQUENCE [LARGE SCALE GENOMIC DNA]</scope>
</reference>
<sequence length="250" mass="28461">MSDTQIEVLHRTLFSTRQSLDENIMARRATEKVLDERLSELGRCQVQLSIAQERILNLQTEYNNVVEKSESKAKDMEETFRTSEAKLKEEIVILNDKISELRALCRDMPETPAEQLLENVLHKTMAYLHSTVVYFAALTLNSNPQSLAGKELLALTKKQTLNPGKLFSLSVKEKQIVLENIRSFVQAELDNSEYTNIRAVITAMTASDKSWKTFRDSLKNSKVLFSLASDKLEFDSAVNAVVEFILEQLK</sequence>
<evidence type="ECO:0000313" key="3">
    <source>
        <dbReference type="Proteomes" id="UP000263742"/>
    </source>
</evidence>
<name>A0A384ZWX2_9CAUD</name>
<dbReference type="EMBL" id="MH460460">
    <property type="protein sequence ID" value="AXG66715.1"/>
    <property type="molecule type" value="Genomic_DNA"/>
</dbReference>
<keyword evidence="1" id="KW-0175">Coiled coil</keyword>